<evidence type="ECO:0000256" key="2">
    <source>
        <dbReference type="SAM" id="MobiDB-lite"/>
    </source>
</evidence>
<feature type="coiled-coil region" evidence="1">
    <location>
        <begin position="347"/>
        <end position="381"/>
    </location>
</feature>
<keyword evidence="5" id="KW-1185">Reference proteome</keyword>
<dbReference type="SUPFAM" id="SSF57959">
    <property type="entry name" value="Leucine zipper domain"/>
    <property type="match status" value="1"/>
</dbReference>
<gene>
    <name evidence="4" type="ORF">MEDL_67593</name>
</gene>
<comment type="caution">
    <text evidence="4">The sequence shown here is derived from an EMBL/GenBank/DDBJ whole genome shotgun (WGS) entry which is preliminary data.</text>
</comment>
<dbReference type="InterPro" id="IPR004827">
    <property type="entry name" value="bZIP"/>
</dbReference>
<evidence type="ECO:0000313" key="4">
    <source>
        <dbReference type="EMBL" id="CAG2256215.1"/>
    </source>
</evidence>
<dbReference type="Gene3D" id="1.20.5.170">
    <property type="match status" value="1"/>
</dbReference>
<dbReference type="SMART" id="SM00338">
    <property type="entry name" value="BRLZ"/>
    <property type="match status" value="1"/>
</dbReference>
<feature type="region of interest" description="Disordered" evidence="2">
    <location>
        <begin position="1"/>
        <end position="52"/>
    </location>
</feature>
<evidence type="ECO:0000256" key="1">
    <source>
        <dbReference type="SAM" id="Coils"/>
    </source>
</evidence>
<protein>
    <recommendedName>
        <fullName evidence="3">BZIP domain-containing protein</fullName>
    </recommendedName>
</protein>
<dbReference type="Pfam" id="PF07716">
    <property type="entry name" value="bZIP_2"/>
    <property type="match status" value="1"/>
</dbReference>
<reference evidence="4" key="1">
    <citation type="submission" date="2021-03" db="EMBL/GenBank/DDBJ databases">
        <authorList>
            <person name="Bekaert M."/>
        </authorList>
    </citation>
    <scope>NUCLEOTIDE SEQUENCE</scope>
</reference>
<evidence type="ECO:0000259" key="3">
    <source>
        <dbReference type="PROSITE" id="PS50217"/>
    </source>
</evidence>
<dbReference type="EMBL" id="CAJPWZ010003297">
    <property type="protein sequence ID" value="CAG2256215.1"/>
    <property type="molecule type" value="Genomic_DNA"/>
</dbReference>
<keyword evidence="1" id="KW-0175">Coiled coil</keyword>
<evidence type="ECO:0000313" key="5">
    <source>
        <dbReference type="Proteomes" id="UP000683360"/>
    </source>
</evidence>
<dbReference type="OrthoDB" id="10039716at2759"/>
<feature type="domain" description="BZIP" evidence="3">
    <location>
        <begin position="322"/>
        <end position="385"/>
    </location>
</feature>
<sequence length="389" mass="44879">MKVSEVAQHILEESKGTVKQETQYPTKVPARSGKSHTRSQSPQRLESRRRDLLDPKRRADFCRIVRRLTAKIRHQKTPVLTQDSSKPCTDRTTVKLSKMASVPQAIGAEPQETWTNSWTCWTSDILEEKEQSLDWDLTQMLHTTPNTSMTSLRLDQKSSGPFDKEWNDMTMDMTDLKEIKKEGLSLEDMDMDFPLGIDMPVDAHTMSEDDFLDSFMDLSEFLLPEQPLEETEEVKNVIQIEPLSNTPFMVEPVPEDSVICEEVVSPVSVKRDIDDIDWHQYSDHDYVTKKPRLSSSPDTEVETSIIASTSTSKIINMKVTPDKKYRERRNKNNVASRRSRETRKMKFVNMEDEANRLVVKNAELRERIAEMEILAKEMKTLLIQKLAAK</sequence>
<name>A0A8S3VEB3_MYTED</name>
<dbReference type="AlphaFoldDB" id="A0A8S3VEB3"/>
<organism evidence="4 5">
    <name type="scientific">Mytilus edulis</name>
    <name type="common">Blue mussel</name>
    <dbReference type="NCBI Taxonomy" id="6550"/>
    <lineage>
        <taxon>Eukaryota</taxon>
        <taxon>Metazoa</taxon>
        <taxon>Spiralia</taxon>
        <taxon>Lophotrochozoa</taxon>
        <taxon>Mollusca</taxon>
        <taxon>Bivalvia</taxon>
        <taxon>Autobranchia</taxon>
        <taxon>Pteriomorphia</taxon>
        <taxon>Mytilida</taxon>
        <taxon>Mytiloidea</taxon>
        <taxon>Mytilidae</taxon>
        <taxon>Mytilinae</taxon>
        <taxon>Mytilus</taxon>
    </lineage>
</organism>
<dbReference type="InterPro" id="IPR046347">
    <property type="entry name" value="bZIP_sf"/>
</dbReference>
<dbReference type="GO" id="GO:0003700">
    <property type="term" value="F:DNA-binding transcription factor activity"/>
    <property type="evidence" value="ECO:0007669"/>
    <property type="project" value="InterPro"/>
</dbReference>
<dbReference type="PROSITE" id="PS50217">
    <property type="entry name" value="BZIP"/>
    <property type="match status" value="1"/>
</dbReference>
<accession>A0A8S3VEB3</accession>
<proteinExistence type="predicted"/>
<dbReference type="Proteomes" id="UP000683360">
    <property type="component" value="Unassembled WGS sequence"/>
</dbReference>